<accession>A0ABD1X7U3</accession>
<dbReference type="Proteomes" id="UP001604277">
    <property type="component" value="Unassembled WGS sequence"/>
</dbReference>
<comment type="caution">
    <text evidence="2">The sequence shown here is derived from an EMBL/GenBank/DDBJ whole genome shotgun (WGS) entry which is preliminary data.</text>
</comment>
<evidence type="ECO:0000256" key="1">
    <source>
        <dbReference type="SAM" id="MobiDB-lite"/>
    </source>
</evidence>
<reference evidence="3" key="1">
    <citation type="submission" date="2024-07" db="EMBL/GenBank/DDBJ databases">
        <title>Two chromosome-level genome assemblies of Korean endemic species Abeliophyllum distichum and Forsythia ovata (Oleaceae).</title>
        <authorList>
            <person name="Jang H."/>
        </authorList>
    </citation>
    <scope>NUCLEOTIDE SEQUENCE [LARGE SCALE GENOMIC DNA]</scope>
</reference>
<keyword evidence="3" id="KW-1185">Reference proteome</keyword>
<proteinExistence type="predicted"/>
<evidence type="ECO:0000313" key="3">
    <source>
        <dbReference type="Proteomes" id="UP001604277"/>
    </source>
</evidence>
<protein>
    <submittedName>
        <fullName evidence="2">Uncharacterized protein</fullName>
    </submittedName>
</protein>
<organism evidence="2 3">
    <name type="scientific">Forsythia ovata</name>
    <dbReference type="NCBI Taxonomy" id="205694"/>
    <lineage>
        <taxon>Eukaryota</taxon>
        <taxon>Viridiplantae</taxon>
        <taxon>Streptophyta</taxon>
        <taxon>Embryophyta</taxon>
        <taxon>Tracheophyta</taxon>
        <taxon>Spermatophyta</taxon>
        <taxon>Magnoliopsida</taxon>
        <taxon>eudicotyledons</taxon>
        <taxon>Gunneridae</taxon>
        <taxon>Pentapetalae</taxon>
        <taxon>asterids</taxon>
        <taxon>lamiids</taxon>
        <taxon>Lamiales</taxon>
        <taxon>Oleaceae</taxon>
        <taxon>Forsythieae</taxon>
        <taxon>Forsythia</taxon>
    </lineage>
</organism>
<evidence type="ECO:0000313" key="2">
    <source>
        <dbReference type="EMBL" id="KAL2558039.1"/>
    </source>
</evidence>
<dbReference type="AlphaFoldDB" id="A0ABD1X7U3"/>
<feature type="region of interest" description="Disordered" evidence="1">
    <location>
        <begin position="82"/>
        <end position="120"/>
    </location>
</feature>
<sequence length="202" mass="22777">MEGKIGKIGGARIVERRSQDSRFCLLKRHISSRHNFLELRNRGLNNGTAKPEKKTVNIPVLEGQTLKAAKIIAHIEERQQHHTHGLYDDSHEDSDDEFVPPLTRCPLSKSKKHARDASSSQAIIERTTMEAIQDSMDGSLEGRSKKRRTISEDIESNNKVGNEINASAAICWMMKIVFSEEDFSHMDELAEKKSMSCSKVTC</sequence>
<dbReference type="EMBL" id="JBFOLJ010000001">
    <property type="protein sequence ID" value="KAL2558039.1"/>
    <property type="molecule type" value="Genomic_DNA"/>
</dbReference>
<gene>
    <name evidence="2" type="ORF">Fot_02778</name>
</gene>
<name>A0ABD1X7U3_9LAMI</name>